<protein>
    <submittedName>
        <fullName evidence="1">Uncharacterized protein</fullName>
    </submittedName>
</protein>
<dbReference type="Proteomes" id="UP000236630">
    <property type="component" value="Unassembled WGS sequence"/>
</dbReference>
<dbReference type="EMBL" id="BDQV01000076">
    <property type="protein sequence ID" value="GAY51977.1"/>
    <property type="molecule type" value="Genomic_DNA"/>
</dbReference>
<gene>
    <name evidence="1" type="ORF">CUMW_138430</name>
</gene>
<evidence type="ECO:0000313" key="2">
    <source>
        <dbReference type="Proteomes" id="UP000236630"/>
    </source>
</evidence>
<accession>A0A2H5PHY3</accession>
<proteinExistence type="predicted"/>
<feature type="non-terminal residue" evidence="1">
    <location>
        <position position="1"/>
    </location>
</feature>
<evidence type="ECO:0000313" key="1">
    <source>
        <dbReference type="EMBL" id="GAY51977.1"/>
    </source>
</evidence>
<comment type="caution">
    <text evidence="1">The sequence shown here is derived from an EMBL/GenBank/DDBJ whole genome shotgun (WGS) entry which is preliminary data.</text>
</comment>
<dbReference type="AlphaFoldDB" id="A0A2H5PHY3"/>
<keyword evidence="2" id="KW-1185">Reference proteome</keyword>
<sequence length="108" mass="11925">QEDGGSVSRVASVVWITSGTGGITSCVRGGARLTNISRNCTRRRVFLLNHDWLHPFDIFLCRILVHVLSNTSCKVIHLQIRMLFPKNGHDATIGMPKSLVVLVVGFLL</sequence>
<name>A0A2H5PHY3_CITUN</name>
<reference evidence="1 2" key="1">
    <citation type="journal article" date="2017" name="Front. Genet.">
        <title>Draft sequencing of the heterozygous diploid genome of Satsuma (Citrus unshiu Marc.) using a hybrid assembly approach.</title>
        <authorList>
            <person name="Shimizu T."/>
            <person name="Tanizawa Y."/>
            <person name="Mochizuki T."/>
            <person name="Nagasaki H."/>
            <person name="Yoshioka T."/>
            <person name="Toyoda A."/>
            <person name="Fujiyama A."/>
            <person name="Kaminuma E."/>
            <person name="Nakamura Y."/>
        </authorList>
    </citation>
    <scope>NUCLEOTIDE SEQUENCE [LARGE SCALE GENOMIC DNA]</scope>
    <source>
        <strain evidence="2">cv. Miyagawa wase</strain>
    </source>
</reference>
<organism evidence="1 2">
    <name type="scientific">Citrus unshiu</name>
    <name type="common">Satsuma mandarin</name>
    <name type="synonym">Citrus nobilis var. unshiu</name>
    <dbReference type="NCBI Taxonomy" id="55188"/>
    <lineage>
        <taxon>Eukaryota</taxon>
        <taxon>Viridiplantae</taxon>
        <taxon>Streptophyta</taxon>
        <taxon>Embryophyta</taxon>
        <taxon>Tracheophyta</taxon>
        <taxon>Spermatophyta</taxon>
        <taxon>Magnoliopsida</taxon>
        <taxon>eudicotyledons</taxon>
        <taxon>Gunneridae</taxon>
        <taxon>Pentapetalae</taxon>
        <taxon>rosids</taxon>
        <taxon>malvids</taxon>
        <taxon>Sapindales</taxon>
        <taxon>Rutaceae</taxon>
        <taxon>Aurantioideae</taxon>
        <taxon>Citrus</taxon>
    </lineage>
</organism>